<dbReference type="EMBL" id="HAAD01002366">
    <property type="protein sequence ID" value="CDG68598.1"/>
    <property type="molecule type" value="mRNA"/>
</dbReference>
<feature type="transmembrane region" description="Helical" evidence="9">
    <location>
        <begin position="12"/>
        <end position="31"/>
    </location>
</feature>
<dbReference type="InterPro" id="IPR008389">
    <property type="entry name" value="ATPase_V0-cplx_e1/e2_su"/>
</dbReference>
<evidence type="ECO:0000256" key="7">
    <source>
        <dbReference type="ARBA" id="ARBA00023065"/>
    </source>
</evidence>
<keyword evidence="8 9" id="KW-0472">Membrane</keyword>
<keyword evidence="4 9" id="KW-0812">Transmembrane</keyword>
<feature type="non-terminal residue" evidence="10">
    <location>
        <position position="1"/>
    </location>
</feature>
<protein>
    <submittedName>
        <fullName evidence="10">V-type proton ATPase subunit e 2</fullName>
    </submittedName>
</protein>
<dbReference type="PANTHER" id="PTHR12263">
    <property type="entry name" value="VACUOLAR ATP SYNTHASE SUBUNIT H"/>
    <property type="match status" value="1"/>
</dbReference>
<keyword evidence="3" id="KW-0813">Transport</keyword>
<dbReference type="GO" id="GO:0033179">
    <property type="term" value="C:proton-transporting V-type ATPase, V0 domain"/>
    <property type="evidence" value="ECO:0007669"/>
    <property type="project" value="InterPro"/>
</dbReference>
<comment type="subcellular location">
    <subcellularLocation>
        <location evidence="1">Endomembrane system</location>
        <topology evidence="1">Multi-pass membrane protein</topology>
    </subcellularLocation>
</comment>
<dbReference type="PANTHER" id="PTHR12263:SF0">
    <property type="entry name" value="V-TYPE PROTON ATPASE SUBUNIT"/>
    <property type="match status" value="1"/>
</dbReference>
<organism evidence="10">
    <name type="scientific">Hydra vulgaris</name>
    <name type="common">Hydra</name>
    <name type="synonym">Hydra attenuata</name>
    <dbReference type="NCBI Taxonomy" id="6087"/>
    <lineage>
        <taxon>Eukaryota</taxon>
        <taxon>Metazoa</taxon>
        <taxon>Cnidaria</taxon>
        <taxon>Hydrozoa</taxon>
        <taxon>Hydroidolina</taxon>
        <taxon>Anthoathecata</taxon>
        <taxon>Aplanulata</taxon>
        <taxon>Hydridae</taxon>
        <taxon>Hydra</taxon>
    </lineage>
</organism>
<keyword evidence="5" id="KW-0375">Hydrogen ion transport</keyword>
<evidence type="ECO:0000256" key="6">
    <source>
        <dbReference type="ARBA" id="ARBA00022989"/>
    </source>
</evidence>
<keyword evidence="7" id="KW-0406">Ion transport</keyword>
<evidence type="ECO:0000256" key="8">
    <source>
        <dbReference type="ARBA" id="ARBA00023136"/>
    </source>
</evidence>
<sequence length="88" mass="10071">SRNIKMSDSWIPFVVVTFIWGVVGLVCPWFAKGVNKQVIQVSLILTAVCCWLFWLCCYLSQLHPLIGPELKPEQMAAVLKQWNGQKKH</sequence>
<evidence type="ECO:0000256" key="2">
    <source>
        <dbReference type="ARBA" id="ARBA00008328"/>
    </source>
</evidence>
<gene>
    <name evidence="10" type="primary">ATP6V0E2</name>
</gene>
<evidence type="ECO:0000256" key="1">
    <source>
        <dbReference type="ARBA" id="ARBA00004127"/>
    </source>
</evidence>
<dbReference type="Pfam" id="PF05493">
    <property type="entry name" value="ATP_synt_H"/>
    <property type="match status" value="1"/>
</dbReference>
<evidence type="ECO:0000313" key="10">
    <source>
        <dbReference type="EMBL" id="CDG68598.1"/>
    </source>
</evidence>
<dbReference type="GO" id="GO:0046961">
    <property type="term" value="F:proton-transporting ATPase activity, rotational mechanism"/>
    <property type="evidence" value="ECO:0007669"/>
    <property type="project" value="InterPro"/>
</dbReference>
<evidence type="ECO:0000256" key="5">
    <source>
        <dbReference type="ARBA" id="ARBA00022781"/>
    </source>
</evidence>
<evidence type="ECO:0000256" key="3">
    <source>
        <dbReference type="ARBA" id="ARBA00022448"/>
    </source>
</evidence>
<dbReference type="AlphaFoldDB" id="T2M8L5"/>
<name>T2M8L5_HYDVU</name>
<dbReference type="GO" id="GO:0012505">
    <property type="term" value="C:endomembrane system"/>
    <property type="evidence" value="ECO:0007669"/>
    <property type="project" value="UniProtKB-SubCell"/>
</dbReference>
<proteinExistence type="evidence at transcript level"/>
<reference evidence="10" key="1">
    <citation type="journal article" date="2013" name="Genome Biol. Evol.">
        <title>Punctuated emergences of genetic and phenotypic innovations in eumetazoan, bilaterian, euteleostome, and hominidae ancestors.</title>
        <authorList>
            <person name="Wenger Y."/>
            <person name="Galliot B."/>
        </authorList>
    </citation>
    <scope>NUCLEOTIDE SEQUENCE</scope>
    <source>
        <tissue evidence="10">Whole animals</tissue>
    </source>
</reference>
<feature type="transmembrane region" description="Helical" evidence="9">
    <location>
        <begin position="37"/>
        <end position="59"/>
    </location>
</feature>
<keyword evidence="6 9" id="KW-1133">Transmembrane helix</keyword>
<evidence type="ECO:0000256" key="9">
    <source>
        <dbReference type="SAM" id="Phobius"/>
    </source>
</evidence>
<comment type="similarity">
    <text evidence="2">Belongs to the V-ATPase e1/e2 subunit family.</text>
</comment>
<accession>T2M8L5</accession>
<evidence type="ECO:0000256" key="4">
    <source>
        <dbReference type="ARBA" id="ARBA00022692"/>
    </source>
</evidence>